<dbReference type="PROSITE" id="PS51186">
    <property type="entry name" value="GNAT"/>
    <property type="match status" value="1"/>
</dbReference>
<keyword evidence="6" id="KW-1185">Reference proteome</keyword>
<accession>A0A4Y3ILC5</accession>
<dbReference type="InterPro" id="IPR000182">
    <property type="entry name" value="GNAT_dom"/>
</dbReference>
<dbReference type="PANTHER" id="PTHR43792">
    <property type="entry name" value="GNAT FAMILY, PUTATIVE (AFU_ORTHOLOGUE AFUA_3G00765)-RELATED-RELATED"/>
    <property type="match status" value="1"/>
</dbReference>
<comment type="similarity">
    <text evidence="3">Belongs to the acetyltransferase family. RimJ subfamily.</text>
</comment>
<sequence length="193" mass="22184">MSIQQFLKGERVPLTSQLTMQLIQKPDLQDIIAMLDNPKVTEYLFFAPAPVEMYEGYFGPMIENTRQAIESQTYPDNIIGIIRDNDQRYMGMAAVTSVMFLEGSYEIGYQLSEHAWKQGIATAACQFFTQMAFEVLGAHKVCADCYATNVGSYRTLEKNGFEREGVQKDYYKLDNGFDDRLHYGMTRQQYLQK</sequence>
<dbReference type="InterPro" id="IPR051531">
    <property type="entry name" value="N-acetyltransferase"/>
</dbReference>
<dbReference type="AlphaFoldDB" id="A0A4Y3ILC5"/>
<comment type="caution">
    <text evidence="5">The sequence shown here is derived from an EMBL/GenBank/DDBJ whole genome shotgun (WGS) entry which is preliminary data.</text>
</comment>
<name>A0A4Y3ILC5_9VIBR</name>
<protein>
    <recommendedName>
        <fullName evidence="4">N-acetyltransferase domain-containing protein</fullName>
    </recommendedName>
</protein>
<feature type="domain" description="N-acetyltransferase" evidence="4">
    <location>
        <begin position="35"/>
        <end position="190"/>
    </location>
</feature>
<dbReference type="OrthoDB" id="9801656at2"/>
<dbReference type="PANTHER" id="PTHR43792:SF8">
    <property type="entry name" value="[RIBOSOMAL PROTEIN US5]-ALANINE N-ACETYLTRANSFERASE"/>
    <property type="match status" value="1"/>
</dbReference>
<dbReference type="Proteomes" id="UP000318242">
    <property type="component" value="Unassembled WGS sequence"/>
</dbReference>
<dbReference type="Pfam" id="PF13302">
    <property type="entry name" value="Acetyltransf_3"/>
    <property type="match status" value="1"/>
</dbReference>
<proteinExistence type="inferred from homology"/>
<evidence type="ECO:0000313" key="6">
    <source>
        <dbReference type="Proteomes" id="UP000318242"/>
    </source>
</evidence>
<organism evidence="5 6">
    <name type="scientific">Vibrio comitans NBRC 102076</name>
    <dbReference type="NCBI Taxonomy" id="1219078"/>
    <lineage>
        <taxon>Bacteria</taxon>
        <taxon>Pseudomonadati</taxon>
        <taxon>Pseudomonadota</taxon>
        <taxon>Gammaproteobacteria</taxon>
        <taxon>Vibrionales</taxon>
        <taxon>Vibrionaceae</taxon>
        <taxon>Vibrio</taxon>
    </lineage>
</organism>
<dbReference type="InterPro" id="IPR016181">
    <property type="entry name" value="Acyl_CoA_acyltransferase"/>
</dbReference>
<evidence type="ECO:0000313" key="5">
    <source>
        <dbReference type="EMBL" id="GEA60196.1"/>
    </source>
</evidence>
<reference evidence="5 6" key="1">
    <citation type="submission" date="2019-06" db="EMBL/GenBank/DDBJ databases">
        <title>Whole genome shotgun sequence of Vibrio comitans NBRC 102076.</title>
        <authorList>
            <person name="Hosoyama A."/>
            <person name="Uohara A."/>
            <person name="Ohji S."/>
            <person name="Ichikawa N."/>
        </authorList>
    </citation>
    <scope>NUCLEOTIDE SEQUENCE [LARGE SCALE GENOMIC DNA]</scope>
    <source>
        <strain evidence="5 6">NBRC 102076</strain>
    </source>
</reference>
<evidence type="ECO:0000256" key="3">
    <source>
        <dbReference type="ARBA" id="ARBA00038502"/>
    </source>
</evidence>
<dbReference type="GO" id="GO:0016747">
    <property type="term" value="F:acyltransferase activity, transferring groups other than amino-acyl groups"/>
    <property type="evidence" value="ECO:0007669"/>
    <property type="project" value="InterPro"/>
</dbReference>
<evidence type="ECO:0000256" key="1">
    <source>
        <dbReference type="ARBA" id="ARBA00022679"/>
    </source>
</evidence>
<dbReference type="EMBL" id="BJLH01000005">
    <property type="protein sequence ID" value="GEA60196.1"/>
    <property type="molecule type" value="Genomic_DNA"/>
</dbReference>
<dbReference type="RefSeq" id="WP_141270636.1">
    <property type="nucleotide sequence ID" value="NZ_BJLH01000005.1"/>
</dbReference>
<evidence type="ECO:0000259" key="4">
    <source>
        <dbReference type="PROSITE" id="PS51186"/>
    </source>
</evidence>
<evidence type="ECO:0000256" key="2">
    <source>
        <dbReference type="ARBA" id="ARBA00023315"/>
    </source>
</evidence>
<dbReference type="Gene3D" id="3.40.630.30">
    <property type="match status" value="1"/>
</dbReference>
<keyword evidence="2" id="KW-0012">Acyltransferase</keyword>
<dbReference type="SUPFAM" id="SSF55729">
    <property type="entry name" value="Acyl-CoA N-acyltransferases (Nat)"/>
    <property type="match status" value="1"/>
</dbReference>
<keyword evidence="1" id="KW-0808">Transferase</keyword>
<gene>
    <name evidence="5" type="ORF">VCO01S_13890</name>
</gene>